<dbReference type="AlphaFoldDB" id="A0A4U6QP41"/>
<dbReference type="Gene3D" id="3.30.70.100">
    <property type="match status" value="1"/>
</dbReference>
<name>A0A4U6QP41_9ACTN</name>
<evidence type="ECO:0000313" key="3">
    <source>
        <dbReference type="Proteomes" id="UP000306985"/>
    </source>
</evidence>
<comment type="caution">
    <text evidence="2">The sequence shown here is derived from an EMBL/GenBank/DDBJ whole genome shotgun (WGS) entry which is preliminary data.</text>
</comment>
<dbReference type="CDD" id="cd00371">
    <property type="entry name" value="HMA"/>
    <property type="match status" value="1"/>
</dbReference>
<dbReference type="Proteomes" id="UP000306985">
    <property type="component" value="Unassembled WGS sequence"/>
</dbReference>
<evidence type="ECO:0000313" key="2">
    <source>
        <dbReference type="EMBL" id="TKV61836.1"/>
    </source>
</evidence>
<proteinExistence type="predicted"/>
<dbReference type="EMBL" id="SZZH01000001">
    <property type="protein sequence ID" value="TKV61836.1"/>
    <property type="molecule type" value="Genomic_DNA"/>
</dbReference>
<organism evidence="2 3">
    <name type="scientific">Nakamurella flava</name>
    <dbReference type="NCBI Taxonomy" id="2576308"/>
    <lineage>
        <taxon>Bacteria</taxon>
        <taxon>Bacillati</taxon>
        <taxon>Actinomycetota</taxon>
        <taxon>Actinomycetes</taxon>
        <taxon>Nakamurellales</taxon>
        <taxon>Nakamurellaceae</taxon>
        <taxon>Nakamurella</taxon>
    </lineage>
</organism>
<gene>
    <name evidence="2" type="ORF">FDO65_09930</name>
</gene>
<feature type="domain" description="HMA" evidence="1">
    <location>
        <begin position="7"/>
        <end position="74"/>
    </location>
</feature>
<accession>A0A4U6QP41</accession>
<keyword evidence="3" id="KW-1185">Reference proteome</keyword>
<dbReference type="Pfam" id="PF00403">
    <property type="entry name" value="HMA"/>
    <property type="match status" value="1"/>
</dbReference>
<dbReference type="RefSeq" id="WP_137449141.1">
    <property type="nucleotide sequence ID" value="NZ_SZZH01000001.1"/>
</dbReference>
<evidence type="ECO:0000259" key="1">
    <source>
        <dbReference type="PROSITE" id="PS50846"/>
    </source>
</evidence>
<reference evidence="2 3" key="1">
    <citation type="submission" date="2019-05" db="EMBL/GenBank/DDBJ databases">
        <title>Nakamurella sp. N5BH11, whole genome shotgun sequence.</title>
        <authorList>
            <person name="Tuo L."/>
        </authorList>
    </citation>
    <scope>NUCLEOTIDE SEQUENCE [LARGE SCALE GENOMIC DNA]</scope>
    <source>
        <strain evidence="2 3">N5BH11</strain>
    </source>
</reference>
<sequence length="79" mass="7857">MTTQNATTVTYTVTGMTCGHCENAVREEVGAIPGVVGVDVSATTGQLVISVGDGVTVSDQAVLDAVDEAGYTATPGQPA</sequence>
<dbReference type="PROSITE" id="PS50846">
    <property type="entry name" value="HMA_2"/>
    <property type="match status" value="1"/>
</dbReference>
<dbReference type="OrthoDB" id="9813965at2"/>
<dbReference type="GO" id="GO:0046872">
    <property type="term" value="F:metal ion binding"/>
    <property type="evidence" value="ECO:0007669"/>
    <property type="project" value="InterPro"/>
</dbReference>
<dbReference type="SUPFAM" id="SSF55008">
    <property type="entry name" value="HMA, heavy metal-associated domain"/>
    <property type="match status" value="1"/>
</dbReference>
<dbReference type="InterPro" id="IPR006121">
    <property type="entry name" value="HMA_dom"/>
</dbReference>
<protein>
    <submittedName>
        <fullName evidence="2">Heavy-metal-associated domain-containing protein</fullName>
    </submittedName>
</protein>
<dbReference type="InterPro" id="IPR036163">
    <property type="entry name" value="HMA_dom_sf"/>
</dbReference>